<accession>A0A0B1SP16</accession>
<dbReference type="EMBL" id="KN564586">
    <property type="protein sequence ID" value="KHJ85267.1"/>
    <property type="molecule type" value="Genomic_DNA"/>
</dbReference>
<dbReference type="PANTHER" id="PTHR11977:SF45">
    <property type="entry name" value="SUPERVILLIN"/>
    <property type="match status" value="1"/>
</dbReference>
<dbReference type="AlphaFoldDB" id="A0A0B1SP16"/>
<dbReference type="GO" id="GO:0051014">
    <property type="term" value="P:actin filament severing"/>
    <property type="evidence" value="ECO:0007669"/>
    <property type="project" value="TreeGrafter"/>
</dbReference>
<feature type="non-terminal residue" evidence="1">
    <location>
        <position position="464"/>
    </location>
</feature>
<sequence>MQTQKSPYPPVMLIRVAVFIVVTPTRLFKYEGEHSNILEKTKATQICIHITTKADLFCSAAKAEEVSGPSPAFLPLLGGGEIDMTTERNVVEPFENVIAKTNLVLRVTDDYKLQSVAKGEHPRFAFLQPNETLIFDFGSEIYVWSGRNARKTNGRYAVEYAQQLKNKRVTSDASLFGTELGDGRAPWTLYLRVFQGVQNCLFAAKFSDWQTSEAKFYFTPRTFRKETPLLCADEKLEARLLADVIRGYVHPDPSETLEDQELTREMKNVVTENLTFWQLVGEELEQIERTNVFVDDCCYVVRWQYRIQISGVRRLRSGQISEKETGRERVAFFYWLGAKTSPKQQGLCAVRLAHMDKEKHQHVRVAHLSEPPLFLSLFNGKFISRHSSPSADHRVFVVGGCSAAECYANEVDPTKPLRSHAVYLRLSPETVAVVAGSDTVQTSVKNGLLLAQAMVNLRKEFNLK</sequence>
<evidence type="ECO:0008006" key="3">
    <source>
        <dbReference type="Google" id="ProtNLM"/>
    </source>
</evidence>
<organism evidence="1 2">
    <name type="scientific">Oesophagostomum dentatum</name>
    <name type="common">Nodular worm</name>
    <dbReference type="NCBI Taxonomy" id="61180"/>
    <lineage>
        <taxon>Eukaryota</taxon>
        <taxon>Metazoa</taxon>
        <taxon>Ecdysozoa</taxon>
        <taxon>Nematoda</taxon>
        <taxon>Chromadorea</taxon>
        <taxon>Rhabditida</taxon>
        <taxon>Rhabditina</taxon>
        <taxon>Rhabditomorpha</taxon>
        <taxon>Strongyloidea</taxon>
        <taxon>Strongylidae</taxon>
        <taxon>Oesophagostomum</taxon>
    </lineage>
</organism>
<name>A0A0B1SP16_OESDE</name>
<proteinExistence type="predicted"/>
<dbReference type="OrthoDB" id="5871510at2759"/>
<dbReference type="GO" id="GO:0008154">
    <property type="term" value="P:actin polymerization or depolymerization"/>
    <property type="evidence" value="ECO:0007669"/>
    <property type="project" value="TreeGrafter"/>
</dbReference>
<dbReference type="InterPro" id="IPR029006">
    <property type="entry name" value="ADF-H/Gelsolin-like_dom_sf"/>
</dbReference>
<gene>
    <name evidence="1" type="ORF">OESDEN_15010</name>
</gene>
<dbReference type="SUPFAM" id="SSF55753">
    <property type="entry name" value="Actin depolymerizing proteins"/>
    <property type="match status" value="2"/>
</dbReference>
<dbReference type="Proteomes" id="UP000053660">
    <property type="component" value="Unassembled WGS sequence"/>
</dbReference>
<keyword evidence="2" id="KW-1185">Reference proteome</keyword>
<reference evidence="1 2" key="1">
    <citation type="submission" date="2014-03" db="EMBL/GenBank/DDBJ databases">
        <title>Draft genome of the hookworm Oesophagostomum dentatum.</title>
        <authorList>
            <person name="Mitreva M."/>
        </authorList>
    </citation>
    <scope>NUCLEOTIDE SEQUENCE [LARGE SCALE GENOMIC DNA]</scope>
    <source>
        <strain evidence="1 2">OD-Hann</strain>
    </source>
</reference>
<evidence type="ECO:0000313" key="2">
    <source>
        <dbReference type="Proteomes" id="UP000053660"/>
    </source>
</evidence>
<dbReference type="GO" id="GO:0051015">
    <property type="term" value="F:actin filament binding"/>
    <property type="evidence" value="ECO:0007669"/>
    <property type="project" value="InterPro"/>
</dbReference>
<dbReference type="InterPro" id="IPR007122">
    <property type="entry name" value="Villin/Gelsolin"/>
</dbReference>
<dbReference type="Gene3D" id="3.40.20.10">
    <property type="entry name" value="Severin"/>
    <property type="match status" value="2"/>
</dbReference>
<dbReference type="GO" id="GO:0005546">
    <property type="term" value="F:phosphatidylinositol-4,5-bisphosphate binding"/>
    <property type="evidence" value="ECO:0007669"/>
    <property type="project" value="TreeGrafter"/>
</dbReference>
<protein>
    <recommendedName>
        <fullName evidence="3">Gelsolin repeat protein</fullName>
    </recommendedName>
</protein>
<dbReference type="GO" id="GO:0051016">
    <property type="term" value="P:barbed-end actin filament capping"/>
    <property type="evidence" value="ECO:0007669"/>
    <property type="project" value="TreeGrafter"/>
</dbReference>
<evidence type="ECO:0000313" key="1">
    <source>
        <dbReference type="EMBL" id="KHJ85267.1"/>
    </source>
</evidence>
<dbReference type="GO" id="GO:0005737">
    <property type="term" value="C:cytoplasm"/>
    <property type="evidence" value="ECO:0007669"/>
    <property type="project" value="TreeGrafter"/>
</dbReference>
<dbReference type="PANTHER" id="PTHR11977">
    <property type="entry name" value="VILLIN"/>
    <property type="match status" value="1"/>
</dbReference>
<dbReference type="GO" id="GO:0015629">
    <property type="term" value="C:actin cytoskeleton"/>
    <property type="evidence" value="ECO:0007669"/>
    <property type="project" value="TreeGrafter"/>
</dbReference>